<accession>A0A1Y5TNT4</accession>
<sequence>MAGKLVCESEIFHSIDEKANTAKNECFFVGFLDGILANNRIDHTELEPLLAECEAICRQVRDEDAAEIIAEASAGHQNTPQELLDLLTQIAEIRSEKIVSGCRRSSANRLLGFCAGINCDNVITTREASTLFERLKSAHDLEDDPRIVALRHVLLDALEDGKIDPPESAEISHLITSLVGDSYADTGIPSSDALPVVQDLDEIDLNLLDASRVVLTGS</sequence>
<keyword evidence="2" id="KW-1185">Reference proteome</keyword>
<gene>
    <name evidence="1" type="ORF">PEL8287_03579</name>
</gene>
<protein>
    <submittedName>
        <fullName evidence="1">Uncharacterized protein</fullName>
    </submittedName>
</protein>
<evidence type="ECO:0000313" key="2">
    <source>
        <dbReference type="Proteomes" id="UP000193827"/>
    </source>
</evidence>
<dbReference type="RefSeq" id="WP_085893772.1">
    <property type="nucleotide sequence ID" value="NZ_FWFL01000011.1"/>
</dbReference>
<dbReference type="Proteomes" id="UP000193827">
    <property type="component" value="Unassembled WGS sequence"/>
</dbReference>
<proteinExistence type="predicted"/>
<dbReference type="OrthoDB" id="5451971at2"/>
<name>A0A1Y5TNT4_9RHOB</name>
<reference evidence="1 2" key="1">
    <citation type="submission" date="2017-03" db="EMBL/GenBank/DDBJ databases">
        <authorList>
            <person name="Afonso C.L."/>
            <person name="Miller P.J."/>
            <person name="Scott M.A."/>
            <person name="Spackman E."/>
            <person name="Goraichik I."/>
            <person name="Dimitrov K.M."/>
            <person name="Suarez D.L."/>
            <person name="Swayne D.E."/>
        </authorList>
    </citation>
    <scope>NUCLEOTIDE SEQUENCE [LARGE SCALE GENOMIC DNA]</scope>
    <source>
        <strain evidence="1 2">CECT 8287</strain>
    </source>
</reference>
<dbReference type="AlphaFoldDB" id="A0A1Y5TNT4"/>
<organism evidence="1 2">
    <name type="scientific">Roseovarius litorisediminis</name>
    <dbReference type="NCBI Taxonomy" id="1312363"/>
    <lineage>
        <taxon>Bacteria</taxon>
        <taxon>Pseudomonadati</taxon>
        <taxon>Pseudomonadota</taxon>
        <taxon>Alphaproteobacteria</taxon>
        <taxon>Rhodobacterales</taxon>
        <taxon>Roseobacteraceae</taxon>
        <taxon>Roseovarius</taxon>
    </lineage>
</organism>
<dbReference type="EMBL" id="FWFL01000011">
    <property type="protein sequence ID" value="SLN64746.1"/>
    <property type="molecule type" value="Genomic_DNA"/>
</dbReference>
<evidence type="ECO:0000313" key="1">
    <source>
        <dbReference type="EMBL" id="SLN64746.1"/>
    </source>
</evidence>